<dbReference type="Pfam" id="PF00588">
    <property type="entry name" value="SpoU_methylase"/>
    <property type="match status" value="1"/>
</dbReference>
<dbReference type="EMBL" id="JAANAS010000039">
    <property type="protein sequence ID" value="NGZ89501.1"/>
    <property type="molecule type" value="Genomic_DNA"/>
</dbReference>
<dbReference type="InterPro" id="IPR001537">
    <property type="entry name" value="SpoU_MeTrfase"/>
</dbReference>
<comment type="caution">
    <text evidence="4">The sequence shown here is derived from an EMBL/GenBank/DDBJ whole genome shotgun (WGS) entry which is preliminary data.</text>
</comment>
<evidence type="ECO:0000259" key="3">
    <source>
        <dbReference type="Pfam" id="PF00588"/>
    </source>
</evidence>
<gene>
    <name evidence="4" type="ORF">G7034_04455</name>
</gene>
<dbReference type="GO" id="GO:0003723">
    <property type="term" value="F:RNA binding"/>
    <property type="evidence" value="ECO:0007669"/>
    <property type="project" value="InterPro"/>
</dbReference>
<dbReference type="CDD" id="cd18082">
    <property type="entry name" value="SpoU-like_family"/>
    <property type="match status" value="1"/>
</dbReference>
<keyword evidence="5" id="KW-1185">Reference proteome</keyword>
<dbReference type="SUPFAM" id="SSF75217">
    <property type="entry name" value="alpha/beta knot"/>
    <property type="match status" value="1"/>
</dbReference>
<accession>A0A967ACD2</accession>
<keyword evidence="2" id="KW-0808">Transferase</keyword>
<dbReference type="GO" id="GO:0006396">
    <property type="term" value="P:RNA processing"/>
    <property type="evidence" value="ECO:0007669"/>
    <property type="project" value="InterPro"/>
</dbReference>
<dbReference type="GO" id="GO:0032259">
    <property type="term" value="P:methylation"/>
    <property type="evidence" value="ECO:0007669"/>
    <property type="project" value="UniProtKB-KW"/>
</dbReference>
<feature type="domain" description="tRNA/rRNA methyltransferase SpoU type" evidence="3">
    <location>
        <begin position="20"/>
        <end position="161"/>
    </location>
</feature>
<keyword evidence="1 4" id="KW-0489">Methyltransferase</keyword>
<name>A0A967ACD2_9FLAO</name>
<dbReference type="RefSeq" id="WP_166399767.1">
    <property type="nucleotide sequence ID" value="NZ_JAANAS010000039.1"/>
</dbReference>
<dbReference type="InterPro" id="IPR029026">
    <property type="entry name" value="tRNA_m1G_MTases_N"/>
</dbReference>
<reference evidence="4" key="1">
    <citation type="submission" date="2020-03" db="EMBL/GenBank/DDBJ databases">
        <title>Psychroflexus Maritimus sp. nov., isolate from marine sediment.</title>
        <authorList>
            <person name="Zhong Y.-L."/>
        </authorList>
    </citation>
    <scope>NUCLEOTIDE SEQUENCE</scope>
    <source>
        <strain evidence="4">C1</strain>
    </source>
</reference>
<dbReference type="InterPro" id="IPR051259">
    <property type="entry name" value="rRNA_Methyltransferase"/>
</dbReference>
<dbReference type="PANTHER" id="PTHR43191:SF7">
    <property type="entry name" value="OBP33PEP LIKE PROTEIN"/>
    <property type="match status" value="1"/>
</dbReference>
<dbReference type="PANTHER" id="PTHR43191">
    <property type="entry name" value="RRNA METHYLTRANSFERASE 3"/>
    <property type="match status" value="1"/>
</dbReference>
<protein>
    <submittedName>
        <fullName evidence="4">TrmH family RNA methyltransferase</fullName>
    </submittedName>
</protein>
<organism evidence="4 5">
    <name type="scientific">Psychroflexus maritimus</name>
    <dbReference type="NCBI Taxonomy" id="2714865"/>
    <lineage>
        <taxon>Bacteria</taxon>
        <taxon>Pseudomonadati</taxon>
        <taxon>Bacteroidota</taxon>
        <taxon>Flavobacteriia</taxon>
        <taxon>Flavobacteriales</taxon>
        <taxon>Flavobacteriaceae</taxon>
        <taxon>Psychroflexus</taxon>
    </lineage>
</organism>
<dbReference type="Gene3D" id="3.40.1280.10">
    <property type="match status" value="1"/>
</dbReference>
<sequence length="168" mass="18924">MNLQLSHEETPSLVAKQEVIVNASLITSPANLGSVFRIAEAFGVKEIYLLENQQDLIESNRFKRVSRSTEKQITVTYLKSLEDCFLSKSKVHFTPIGIELTDSAIPIHHYNNHSSVQLFVGNERTGIPNQIIHYLSETYYIPMYGKNSSINVAQSLGIALFQIRALEI</sequence>
<evidence type="ECO:0000313" key="5">
    <source>
        <dbReference type="Proteomes" id="UP000643701"/>
    </source>
</evidence>
<dbReference type="AlphaFoldDB" id="A0A967ACD2"/>
<proteinExistence type="predicted"/>
<dbReference type="Proteomes" id="UP000643701">
    <property type="component" value="Unassembled WGS sequence"/>
</dbReference>
<dbReference type="GO" id="GO:0008173">
    <property type="term" value="F:RNA methyltransferase activity"/>
    <property type="evidence" value="ECO:0007669"/>
    <property type="project" value="InterPro"/>
</dbReference>
<evidence type="ECO:0000256" key="2">
    <source>
        <dbReference type="ARBA" id="ARBA00022679"/>
    </source>
</evidence>
<evidence type="ECO:0000256" key="1">
    <source>
        <dbReference type="ARBA" id="ARBA00022603"/>
    </source>
</evidence>
<dbReference type="InterPro" id="IPR029028">
    <property type="entry name" value="Alpha/beta_knot_MTases"/>
</dbReference>
<evidence type="ECO:0000313" key="4">
    <source>
        <dbReference type="EMBL" id="NGZ89501.1"/>
    </source>
</evidence>